<evidence type="ECO:0000313" key="1">
    <source>
        <dbReference type="EMBL" id="EEF14742.1"/>
    </source>
</evidence>
<reference evidence="1 2" key="1">
    <citation type="submission" date="2008-08" db="EMBL/GenBank/DDBJ databases">
        <authorList>
            <person name="Madupu R."/>
            <person name="Durkin A.S."/>
            <person name="Torralba M."/>
            <person name="Methe B."/>
            <person name="Sutton G.G."/>
            <person name="Strausberg R.L."/>
            <person name="Nelson K.E."/>
        </authorList>
    </citation>
    <scope>NUCLEOTIDE SEQUENCE [LARGE SCALE GENOMIC DNA]</scope>
    <source>
        <strain evidence="1 2">RM3267</strain>
    </source>
</reference>
<keyword evidence="2" id="KW-1185">Reference proteome</keyword>
<sequence>MAFGDFKRLKFYLFNFLYNLFSSLKRRKINLMIFIKFTFKILKRVFK</sequence>
<name>B9CZP4_CAMRE</name>
<comment type="caution">
    <text evidence="1">The sequence shown here is derived from an EMBL/GenBank/DDBJ whole genome shotgun (WGS) entry which is preliminary data.</text>
</comment>
<dbReference type="AlphaFoldDB" id="B9CZP4"/>
<gene>
    <name evidence="1" type="ORF">CAMRE0001_0735</name>
</gene>
<protein>
    <submittedName>
        <fullName evidence="1">Uncharacterized protein</fullName>
    </submittedName>
</protein>
<proteinExistence type="predicted"/>
<dbReference type="EMBL" id="ACFU01000004">
    <property type="protein sequence ID" value="EEF14742.1"/>
    <property type="molecule type" value="Genomic_DNA"/>
</dbReference>
<evidence type="ECO:0000313" key="2">
    <source>
        <dbReference type="Proteomes" id="UP000003082"/>
    </source>
</evidence>
<accession>B9CZP4</accession>
<dbReference type="Proteomes" id="UP000003082">
    <property type="component" value="Unassembled WGS sequence"/>
</dbReference>
<dbReference type="STRING" id="553218.CAMRE0001_0735"/>
<organism evidence="1 2">
    <name type="scientific">Campylobacter rectus RM3267</name>
    <dbReference type="NCBI Taxonomy" id="553218"/>
    <lineage>
        <taxon>Bacteria</taxon>
        <taxon>Pseudomonadati</taxon>
        <taxon>Campylobacterota</taxon>
        <taxon>Epsilonproteobacteria</taxon>
        <taxon>Campylobacterales</taxon>
        <taxon>Campylobacteraceae</taxon>
        <taxon>Campylobacter</taxon>
    </lineage>
</organism>